<comment type="caution">
    <text evidence="1">The sequence shown here is derived from an EMBL/GenBank/DDBJ whole genome shotgun (WGS) entry which is preliminary data.</text>
</comment>
<name>A0ABQ3PJT5_9ACTN</name>
<keyword evidence="2" id="KW-1185">Reference proteome</keyword>
<gene>
    <name evidence="1" type="ORF">Shyd_66610</name>
</gene>
<evidence type="ECO:0000313" key="1">
    <source>
        <dbReference type="EMBL" id="GHI25290.1"/>
    </source>
</evidence>
<sequence>MDVARALERYLGFGAPSLMTPHFSQVPTTPTVARKQLRVNPLPGLQPFLISQIAHPEGDVLMLKDLVELISEHGYLTVKKILKFSLEGGCILGKRGARLPEEQVGQTGTDRTGRLFKLWDMWTPNGG</sequence>
<dbReference type="EMBL" id="BNDW01000068">
    <property type="protein sequence ID" value="GHI25290.1"/>
    <property type="molecule type" value="Genomic_DNA"/>
</dbReference>
<organism evidence="1 2">
    <name type="scientific">Streptomyces hydrogenans</name>
    <dbReference type="NCBI Taxonomy" id="1873719"/>
    <lineage>
        <taxon>Bacteria</taxon>
        <taxon>Bacillati</taxon>
        <taxon>Actinomycetota</taxon>
        <taxon>Actinomycetes</taxon>
        <taxon>Kitasatosporales</taxon>
        <taxon>Streptomycetaceae</taxon>
        <taxon>Streptomyces</taxon>
    </lineage>
</organism>
<evidence type="ECO:0000313" key="2">
    <source>
        <dbReference type="Proteomes" id="UP001052739"/>
    </source>
</evidence>
<accession>A0ABQ3PJT5</accession>
<proteinExistence type="predicted"/>
<reference evidence="1" key="1">
    <citation type="submission" date="2024-05" db="EMBL/GenBank/DDBJ databases">
        <title>Whole genome shotgun sequence of Streptomyces hydrogenans NBRC 13475.</title>
        <authorList>
            <person name="Komaki H."/>
            <person name="Tamura T."/>
        </authorList>
    </citation>
    <scope>NUCLEOTIDE SEQUENCE</scope>
    <source>
        <strain evidence="1">NBRC 13475</strain>
    </source>
</reference>
<dbReference type="Proteomes" id="UP001052739">
    <property type="component" value="Unassembled WGS sequence"/>
</dbReference>
<protein>
    <submittedName>
        <fullName evidence="1">Uncharacterized protein</fullName>
    </submittedName>
</protein>